<organism evidence="2 4">
    <name type="scientific">Perkinsus olseni</name>
    <name type="common">Perkinsus atlanticus</name>
    <dbReference type="NCBI Taxonomy" id="32597"/>
    <lineage>
        <taxon>Eukaryota</taxon>
        <taxon>Sar</taxon>
        <taxon>Alveolata</taxon>
        <taxon>Perkinsozoa</taxon>
        <taxon>Perkinsea</taxon>
        <taxon>Perkinsida</taxon>
        <taxon>Perkinsidae</taxon>
        <taxon>Perkinsus</taxon>
    </lineage>
</organism>
<dbReference type="InterPro" id="IPR052927">
    <property type="entry name" value="DCC_oxidoreductase"/>
</dbReference>
<evidence type="ECO:0008006" key="5">
    <source>
        <dbReference type="Google" id="ProtNLM"/>
    </source>
</evidence>
<comment type="caution">
    <text evidence="2">The sequence shown here is derived from an EMBL/GenBank/DDBJ whole genome shotgun (WGS) entry which is preliminary data.</text>
</comment>
<protein>
    <recommendedName>
        <fullName evidence="5">Thiol-disulfide oxidoreductase DCC</fullName>
    </recommendedName>
</protein>
<proteinExistence type="predicted"/>
<dbReference type="PANTHER" id="PTHR33639:SF2">
    <property type="entry name" value="DUF393 DOMAIN-CONTAINING PROTEIN"/>
    <property type="match status" value="1"/>
</dbReference>
<dbReference type="Proteomes" id="UP000570595">
    <property type="component" value="Unassembled WGS sequence"/>
</dbReference>
<evidence type="ECO:0000313" key="4">
    <source>
        <dbReference type="Proteomes" id="UP000572268"/>
    </source>
</evidence>
<evidence type="ECO:0000313" key="1">
    <source>
        <dbReference type="EMBL" id="KAF4654146.1"/>
    </source>
</evidence>
<dbReference type="PANTHER" id="PTHR33639">
    <property type="entry name" value="THIOL-DISULFIDE OXIDOREDUCTASE DCC"/>
    <property type="match status" value="1"/>
</dbReference>
<accession>A0A7J6LAR8</accession>
<name>A0A7J6LAR8_PEROL</name>
<dbReference type="GO" id="GO:0015035">
    <property type="term" value="F:protein-disulfide reductase activity"/>
    <property type="evidence" value="ECO:0007669"/>
    <property type="project" value="InterPro"/>
</dbReference>
<dbReference type="EMBL" id="JABANN010000594">
    <property type="protein sequence ID" value="KAF4656236.1"/>
    <property type="molecule type" value="Genomic_DNA"/>
</dbReference>
<dbReference type="Proteomes" id="UP000572268">
    <property type="component" value="Unassembled WGS sequence"/>
</dbReference>
<dbReference type="OrthoDB" id="406037at2759"/>
<sequence>MTSKDLRKLPEEERLTLAVQGPTFIFDGVCNLCNTALRFVNDHVRPDADVKYMWTNHPDTLKILEKYDVDEEDINKSWGYLKNGQLYRGSTAWLMGLRELCAPWCWGYYLIYVPEAIREFVYNLVAKNRYRWFGRSDQCRVVEKSMLHRFLHSTAMPSKDTKVE</sequence>
<dbReference type="Pfam" id="PF04134">
    <property type="entry name" value="DCC1-like"/>
    <property type="match status" value="1"/>
</dbReference>
<gene>
    <name evidence="2" type="ORF">FOL46_007898</name>
    <name evidence="1" type="ORF">FOZ61_008434</name>
</gene>
<evidence type="ECO:0000313" key="2">
    <source>
        <dbReference type="EMBL" id="KAF4656236.1"/>
    </source>
</evidence>
<dbReference type="AlphaFoldDB" id="A0A7J6LAR8"/>
<dbReference type="InterPro" id="IPR007263">
    <property type="entry name" value="DCC1-like"/>
</dbReference>
<dbReference type="EMBL" id="JABAHT010000559">
    <property type="protein sequence ID" value="KAF4654146.1"/>
    <property type="molecule type" value="Genomic_DNA"/>
</dbReference>
<reference evidence="3 4" key="1">
    <citation type="submission" date="2020-04" db="EMBL/GenBank/DDBJ databases">
        <title>Perkinsus olseni comparative genomics.</title>
        <authorList>
            <person name="Bogema D.R."/>
        </authorList>
    </citation>
    <scope>NUCLEOTIDE SEQUENCE [LARGE SCALE GENOMIC DNA]</scope>
    <source>
        <strain evidence="1">ATCC PRA-179</strain>
        <strain evidence="2">ATCC PRA-31</strain>
    </source>
</reference>
<evidence type="ECO:0000313" key="3">
    <source>
        <dbReference type="Proteomes" id="UP000570595"/>
    </source>
</evidence>